<dbReference type="Pfam" id="PF25077">
    <property type="entry name" value="DUF7800"/>
    <property type="match status" value="1"/>
</dbReference>
<evidence type="ECO:0000313" key="5">
    <source>
        <dbReference type="Proteomes" id="UP000334990"/>
    </source>
</evidence>
<dbReference type="Pfam" id="PF09423">
    <property type="entry name" value="PhoD"/>
    <property type="match status" value="1"/>
</dbReference>
<proteinExistence type="predicted"/>
<dbReference type="Proteomes" id="UP000334990">
    <property type="component" value="Unassembled WGS sequence"/>
</dbReference>
<dbReference type="InterPro" id="IPR018946">
    <property type="entry name" value="PhoD-like_MPP"/>
</dbReference>
<feature type="compositionally biased region" description="Polar residues" evidence="1">
    <location>
        <begin position="513"/>
        <end position="523"/>
    </location>
</feature>
<reference evidence="4 5" key="1">
    <citation type="submission" date="2019-10" db="EMBL/GenBank/DDBJ databases">
        <title>Whole genome shotgun sequence of Acrocarpospora corrugata NBRC 13972.</title>
        <authorList>
            <person name="Ichikawa N."/>
            <person name="Kimura A."/>
            <person name="Kitahashi Y."/>
            <person name="Komaki H."/>
            <person name="Oguchi A."/>
        </authorList>
    </citation>
    <scope>NUCLEOTIDE SEQUENCE [LARGE SCALE GENOMIC DNA]</scope>
    <source>
        <strain evidence="4 5">NBRC 13972</strain>
    </source>
</reference>
<comment type="caution">
    <text evidence="4">The sequence shown here is derived from an EMBL/GenBank/DDBJ whole genome shotgun (WGS) entry which is preliminary data.</text>
</comment>
<sequence length="534" mass="59883">MVRAVTWLRYSLGVAHLVIGPLLRHVDGSTATVWVETSDPCTVSVVAGEERVSERTFTVHGHHYALVDVPVREAVPYQVEVDGAEVWPQEGMERSVIRPVARLETVVFGSCRTSVPHDAAHLISHGVDTLRAYGHTLTVDDGLPDLLLMLGDQVYADEPSAEMIEFIRERRGGSEPVDEIADFEEYAELYRQAWTDPEIRWLLSTVPTAMIFDDHDLRDDWNTSQPWREQMARVPWWKRRVMAGLGAYWVYQHLGNLTPAERAADEVYLKIREAADGAEILDAFAERADADPTTSRWSYSRDYGGTRLIMLDTRCARHLVPGERSVLDSSEWAWLEEQVNGGQELLLVGSSVPVLLPAGIHHVEAWNEALADGAWGRRWGRWSERIRQAVDLEHWAAFRRSFERLCTLLAGSGSTVLLLSGDVHYSYVAKGKDVPVYQLVCSPIRNPLSRTLRLANIIAQFGVASLFGGLLARTARLPKPPFKWRITNGPWFSNALATLTFPDGVPEARWYSPTISDPPQLSEISRVPLPGRPG</sequence>
<dbReference type="InterPro" id="IPR038607">
    <property type="entry name" value="PhoD-like_sf"/>
</dbReference>
<dbReference type="AlphaFoldDB" id="A0A5M3VYE5"/>
<dbReference type="Gene3D" id="3.60.21.70">
    <property type="entry name" value="PhoD-like phosphatase"/>
    <property type="match status" value="1"/>
</dbReference>
<dbReference type="PANTHER" id="PTHR37031">
    <property type="entry name" value="METALLOPHOSPHATASE BINDING DOMAIN PROTEIN"/>
    <property type="match status" value="1"/>
</dbReference>
<evidence type="ECO:0000256" key="1">
    <source>
        <dbReference type="SAM" id="MobiDB-lite"/>
    </source>
</evidence>
<evidence type="ECO:0000259" key="3">
    <source>
        <dbReference type="Pfam" id="PF25077"/>
    </source>
</evidence>
<evidence type="ECO:0000313" key="4">
    <source>
        <dbReference type="EMBL" id="GES01815.1"/>
    </source>
</evidence>
<feature type="domain" description="PhoD-like phosphatase metallophosphatase" evidence="2">
    <location>
        <begin position="132"/>
        <end position="431"/>
    </location>
</feature>
<keyword evidence="5" id="KW-1185">Reference proteome</keyword>
<feature type="domain" description="DUF7800" evidence="3">
    <location>
        <begin position="15"/>
        <end position="93"/>
    </location>
</feature>
<dbReference type="PANTHER" id="PTHR37031:SF2">
    <property type="entry name" value="PHOD-LIKE PHOSPHATASE METALLOPHOSPHATASE DOMAIN-CONTAINING PROTEIN"/>
    <property type="match status" value="1"/>
</dbReference>
<organism evidence="4 5">
    <name type="scientific">Acrocarpospora corrugata</name>
    <dbReference type="NCBI Taxonomy" id="35763"/>
    <lineage>
        <taxon>Bacteria</taxon>
        <taxon>Bacillati</taxon>
        <taxon>Actinomycetota</taxon>
        <taxon>Actinomycetes</taxon>
        <taxon>Streptosporangiales</taxon>
        <taxon>Streptosporangiaceae</taxon>
        <taxon>Acrocarpospora</taxon>
    </lineage>
</organism>
<dbReference type="SUPFAM" id="SSF56300">
    <property type="entry name" value="Metallo-dependent phosphatases"/>
    <property type="match status" value="1"/>
</dbReference>
<gene>
    <name evidence="4" type="ORF">Acor_38800</name>
</gene>
<feature type="region of interest" description="Disordered" evidence="1">
    <location>
        <begin position="511"/>
        <end position="534"/>
    </location>
</feature>
<evidence type="ECO:0000259" key="2">
    <source>
        <dbReference type="Pfam" id="PF09423"/>
    </source>
</evidence>
<dbReference type="EMBL" id="BLAD01000053">
    <property type="protein sequence ID" value="GES01815.1"/>
    <property type="molecule type" value="Genomic_DNA"/>
</dbReference>
<dbReference type="InterPro" id="IPR056702">
    <property type="entry name" value="DUF7800"/>
</dbReference>
<protein>
    <submittedName>
        <fullName evidence="4">Metallophosphatase</fullName>
    </submittedName>
</protein>
<name>A0A5M3VYE5_9ACTN</name>
<dbReference type="InterPro" id="IPR029052">
    <property type="entry name" value="Metallo-depent_PP-like"/>
</dbReference>
<accession>A0A5M3VYE5</accession>
<dbReference type="CDD" id="cd07389">
    <property type="entry name" value="MPP_PhoD"/>
    <property type="match status" value="1"/>
</dbReference>